<dbReference type="EMBL" id="CP107246">
    <property type="protein sequence ID" value="WIM04488.1"/>
    <property type="molecule type" value="Genomic_DNA"/>
</dbReference>
<dbReference type="Proteomes" id="UP001234916">
    <property type="component" value="Chromosome"/>
</dbReference>
<protein>
    <submittedName>
        <fullName evidence="1">Uncharacterized protein</fullName>
    </submittedName>
</protein>
<dbReference type="NCBIfam" id="NF047331">
    <property type="entry name" value="phage_HTJ"/>
    <property type="match status" value="1"/>
</dbReference>
<reference evidence="1" key="1">
    <citation type="journal article" date="2023" name="Nat. Microbiol.">
        <title>Enrichment and characterization of a nitric oxide-reducing microbial community in a continuous bioreactor.</title>
        <authorList>
            <person name="Garrido-Amador P."/>
            <person name="Stortenbeker N."/>
            <person name="Wessels H.J.C.T."/>
            <person name="Speth D.R."/>
            <person name="Garcia-Heredia I."/>
            <person name="Kartal B."/>
        </authorList>
    </citation>
    <scope>NUCLEOTIDE SEQUENCE</scope>
    <source>
        <strain evidence="1">MAG1</strain>
    </source>
</reference>
<proteinExistence type="predicted"/>
<sequence length="76" mass="8440">MSTPTYTEVQLQALRDALAKGEKRVTFGDKTVEYRTVEELKQAIAEVEAAMHKDAVATGLYPRAPRQIRVTTGKGF</sequence>
<organism evidence="1">
    <name type="scientific">Candidatus Nitricoxidivorans perseverans</name>
    <dbReference type="NCBI Taxonomy" id="2975601"/>
    <lineage>
        <taxon>Bacteria</taxon>
        <taxon>Pseudomonadati</taxon>
        <taxon>Pseudomonadota</taxon>
        <taxon>Betaproteobacteria</taxon>
        <taxon>Nitrosomonadales</taxon>
        <taxon>Sterolibacteriaceae</taxon>
        <taxon>Candidatus Nitricoxidivorans</taxon>
    </lineage>
</organism>
<accession>A0AA49FIU8</accession>
<dbReference type="AlphaFoldDB" id="A0AA49FIU8"/>
<gene>
    <name evidence="1" type="ORF">OHM77_07150</name>
</gene>
<evidence type="ECO:0000313" key="1">
    <source>
        <dbReference type="EMBL" id="WIM04488.1"/>
    </source>
</evidence>
<name>A0AA49FIU8_9PROT</name>
<dbReference type="KEGG" id="npv:OHM77_07150"/>